<evidence type="ECO:0000313" key="2">
    <source>
        <dbReference type="EMBL" id="KAK9884983.1"/>
    </source>
</evidence>
<organism evidence="2 3">
    <name type="scientific">Henosepilachna vigintioctopunctata</name>
    <dbReference type="NCBI Taxonomy" id="420089"/>
    <lineage>
        <taxon>Eukaryota</taxon>
        <taxon>Metazoa</taxon>
        <taxon>Ecdysozoa</taxon>
        <taxon>Arthropoda</taxon>
        <taxon>Hexapoda</taxon>
        <taxon>Insecta</taxon>
        <taxon>Pterygota</taxon>
        <taxon>Neoptera</taxon>
        <taxon>Endopterygota</taxon>
        <taxon>Coleoptera</taxon>
        <taxon>Polyphaga</taxon>
        <taxon>Cucujiformia</taxon>
        <taxon>Coccinelloidea</taxon>
        <taxon>Coccinellidae</taxon>
        <taxon>Epilachninae</taxon>
        <taxon>Epilachnini</taxon>
        <taxon>Henosepilachna</taxon>
    </lineage>
</organism>
<accession>A0AAW1UV20</accession>
<dbReference type="Proteomes" id="UP001431783">
    <property type="component" value="Unassembled WGS sequence"/>
</dbReference>
<keyword evidence="1" id="KW-0812">Transmembrane</keyword>
<evidence type="ECO:0000313" key="3">
    <source>
        <dbReference type="Proteomes" id="UP001431783"/>
    </source>
</evidence>
<evidence type="ECO:0000256" key="1">
    <source>
        <dbReference type="SAM" id="Phobius"/>
    </source>
</evidence>
<keyword evidence="1" id="KW-0472">Membrane</keyword>
<protein>
    <submittedName>
        <fullName evidence="2">Uncharacterized protein</fullName>
    </submittedName>
</protein>
<keyword evidence="3" id="KW-1185">Reference proteome</keyword>
<feature type="transmembrane region" description="Helical" evidence="1">
    <location>
        <begin position="183"/>
        <end position="202"/>
    </location>
</feature>
<comment type="caution">
    <text evidence="2">The sequence shown here is derived from an EMBL/GenBank/DDBJ whole genome shotgun (WGS) entry which is preliminary data.</text>
</comment>
<reference evidence="2 3" key="1">
    <citation type="submission" date="2023-03" db="EMBL/GenBank/DDBJ databases">
        <title>Genome insight into feeding habits of ladybird beetles.</title>
        <authorList>
            <person name="Li H.-S."/>
            <person name="Huang Y.-H."/>
            <person name="Pang H."/>
        </authorList>
    </citation>
    <scope>NUCLEOTIDE SEQUENCE [LARGE SCALE GENOMIC DNA]</scope>
    <source>
        <strain evidence="2">SYSU_2023b</strain>
        <tissue evidence="2">Whole body</tissue>
    </source>
</reference>
<dbReference type="EMBL" id="JARQZJ010000094">
    <property type="protein sequence ID" value="KAK9884983.1"/>
    <property type="molecule type" value="Genomic_DNA"/>
</dbReference>
<sequence length="260" mass="30297">MLDQTSVKVRESRADFLAKTWTSFHDKHSTSMYTSYVRQATCCIYAVIFCLRPVKCEVSKNNCSTKFSKYDENFKNFVVDVTDKEFPTVIYENTGFEKTLMHDRQITKEVDDNRKEFIESQLQKNSIPQNIRTKQNGTFWELPLTGNMNIRIGRLNKEIMTFHLTHSKSQVEGRKRKTNFQDVIPYLIIPGFIMAGVVPWLIPGIKLAVMAVGMVNQMAFTSSLFTLIRGYIFDTSQEEHLVYINNGYKKYNHLKTPHKY</sequence>
<keyword evidence="1" id="KW-1133">Transmembrane helix</keyword>
<name>A0AAW1UV20_9CUCU</name>
<proteinExistence type="predicted"/>
<dbReference type="AlphaFoldDB" id="A0AAW1UV20"/>
<gene>
    <name evidence="2" type="ORF">WA026_009214</name>
</gene>